<dbReference type="Gene3D" id="3.40.140.10">
    <property type="entry name" value="Cytidine Deaminase, domain 2"/>
    <property type="match status" value="1"/>
</dbReference>
<dbReference type="InterPro" id="IPR025657">
    <property type="entry name" value="RadC_JAB"/>
</dbReference>
<evidence type="ECO:0000256" key="4">
    <source>
        <dbReference type="ARBA" id="ARBA00022833"/>
    </source>
</evidence>
<dbReference type="OrthoDB" id="9804482at2"/>
<keyword evidence="8" id="KW-1185">Reference proteome</keyword>
<feature type="domain" description="MPN" evidence="6">
    <location>
        <begin position="15"/>
        <end position="134"/>
    </location>
</feature>
<organism evidence="7 8">
    <name type="scientific">Flagellimonas allohymeniacidonis</name>
    <dbReference type="NCBI Taxonomy" id="2517819"/>
    <lineage>
        <taxon>Bacteria</taxon>
        <taxon>Pseudomonadati</taxon>
        <taxon>Bacteroidota</taxon>
        <taxon>Flavobacteriia</taxon>
        <taxon>Flavobacteriales</taxon>
        <taxon>Flavobacteriaceae</taxon>
        <taxon>Flagellimonas</taxon>
    </lineage>
</organism>
<gene>
    <name evidence="7" type="ORF">EW142_14155</name>
</gene>
<evidence type="ECO:0000313" key="8">
    <source>
        <dbReference type="Proteomes" id="UP000291981"/>
    </source>
</evidence>
<dbReference type="InterPro" id="IPR037518">
    <property type="entry name" value="MPN"/>
</dbReference>
<evidence type="ECO:0000256" key="3">
    <source>
        <dbReference type="ARBA" id="ARBA00022801"/>
    </source>
</evidence>
<dbReference type="PROSITE" id="PS01302">
    <property type="entry name" value="UPF0758"/>
    <property type="match status" value="1"/>
</dbReference>
<keyword evidence="4" id="KW-0862">Zinc</keyword>
<dbReference type="RefSeq" id="WP_130614937.1">
    <property type="nucleotide sequence ID" value="NZ_SGIU01000002.1"/>
</dbReference>
<keyword evidence="2" id="KW-0479">Metal-binding</keyword>
<accession>A0A4Q8QDY9</accession>
<keyword evidence="5" id="KW-0482">Metalloprotease</keyword>
<evidence type="ECO:0000256" key="2">
    <source>
        <dbReference type="ARBA" id="ARBA00022723"/>
    </source>
</evidence>
<evidence type="ECO:0000256" key="5">
    <source>
        <dbReference type="ARBA" id="ARBA00023049"/>
    </source>
</evidence>
<proteinExistence type="predicted"/>
<reference evidence="7 8" key="1">
    <citation type="submission" date="2019-02" db="EMBL/GenBank/DDBJ databases">
        <title>Draft genome sequence of Muricauda sp. 176CP4-71.</title>
        <authorList>
            <person name="Park J.-S."/>
        </authorList>
    </citation>
    <scope>NUCLEOTIDE SEQUENCE [LARGE SCALE GENOMIC DNA]</scope>
    <source>
        <strain evidence="7 8">176CP4-71</strain>
    </source>
</reference>
<dbReference type="GO" id="GO:0046872">
    <property type="term" value="F:metal ion binding"/>
    <property type="evidence" value="ECO:0007669"/>
    <property type="project" value="UniProtKB-KW"/>
</dbReference>
<keyword evidence="1" id="KW-0645">Protease</keyword>
<dbReference type="PANTHER" id="PTHR30471:SF3">
    <property type="entry name" value="UPF0758 PROTEIN YEES-RELATED"/>
    <property type="match status" value="1"/>
</dbReference>
<dbReference type="GO" id="GO:0006508">
    <property type="term" value="P:proteolysis"/>
    <property type="evidence" value="ECO:0007669"/>
    <property type="project" value="UniProtKB-KW"/>
</dbReference>
<dbReference type="GO" id="GO:0008237">
    <property type="term" value="F:metallopeptidase activity"/>
    <property type="evidence" value="ECO:0007669"/>
    <property type="project" value="UniProtKB-KW"/>
</dbReference>
<sequence length="134" mass="15412">MKVSVSKEDKHVNSIADIARIMQKILCFQNRHHRKKEYCWTIGLNDRNDIEFIELVTIGISNRNILKPVDVLSYPVSLKCTKIVLCHNHPSGELLPSEEDMNFTELIKIAASIIGIKLWTHIIISEGNYHCIRC</sequence>
<dbReference type="SUPFAM" id="SSF102712">
    <property type="entry name" value="JAB1/MPN domain"/>
    <property type="match status" value="1"/>
</dbReference>
<dbReference type="EMBL" id="SGIU01000002">
    <property type="protein sequence ID" value="TAI47797.1"/>
    <property type="molecule type" value="Genomic_DNA"/>
</dbReference>
<evidence type="ECO:0000259" key="6">
    <source>
        <dbReference type="PROSITE" id="PS50249"/>
    </source>
</evidence>
<name>A0A4Q8QDY9_9FLAO</name>
<dbReference type="Proteomes" id="UP000291981">
    <property type="component" value="Unassembled WGS sequence"/>
</dbReference>
<dbReference type="PROSITE" id="PS50249">
    <property type="entry name" value="MPN"/>
    <property type="match status" value="1"/>
</dbReference>
<evidence type="ECO:0000256" key="1">
    <source>
        <dbReference type="ARBA" id="ARBA00022670"/>
    </source>
</evidence>
<comment type="caution">
    <text evidence="7">The sequence shown here is derived from an EMBL/GenBank/DDBJ whole genome shotgun (WGS) entry which is preliminary data.</text>
</comment>
<dbReference type="AlphaFoldDB" id="A0A4Q8QDY9"/>
<evidence type="ECO:0000313" key="7">
    <source>
        <dbReference type="EMBL" id="TAI47797.1"/>
    </source>
</evidence>
<dbReference type="Pfam" id="PF04002">
    <property type="entry name" value="RadC"/>
    <property type="match status" value="1"/>
</dbReference>
<protein>
    <recommendedName>
        <fullName evidence="6">MPN domain-containing protein</fullName>
    </recommendedName>
</protein>
<keyword evidence="3" id="KW-0378">Hydrolase</keyword>
<dbReference type="PANTHER" id="PTHR30471">
    <property type="entry name" value="DNA REPAIR PROTEIN RADC"/>
    <property type="match status" value="1"/>
</dbReference>
<dbReference type="InterPro" id="IPR020891">
    <property type="entry name" value="UPF0758_CS"/>
</dbReference>
<dbReference type="InterPro" id="IPR001405">
    <property type="entry name" value="UPF0758"/>
</dbReference>